<evidence type="ECO:0000256" key="2">
    <source>
        <dbReference type="ARBA" id="ARBA00022448"/>
    </source>
</evidence>
<dbReference type="GO" id="GO:0051539">
    <property type="term" value="F:4 iron, 4 sulfur cluster binding"/>
    <property type="evidence" value="ECO:0007669"/>
    <property type="project" value="UniProtKB-KW"/>
</dbReference>
<dbReference type="GO" id="GO:0046872">
    <property type="term" value="F:metal ion binding"/>
    <property type="evidence" value="ECO:0007669"/>
    <property type="project" value="UniProtKB-KW"/>
</dbReference>
<proteinExistence type="predicted"/>
<gene>
    <name evidence="9" type="ORF">DFR50_14827</name>
</gene>
<evidence type="ECO:0000256" key="5">
    <source>
        <dbReference type="ARBA" id="ARBA00022982"/>
    </source>
</evidence>
<dbReference type="FunFam" id="3.30.70.20:FF:000045">
    <property type="entry name" value="Ferredoxin, 4Fe-4S"/>
    <property type="match status" value="1"/>
</dbReference>
<comment type="cofactor">
    <cofactor evidence="1">
        <name>[4Fe-4S] cluster</name>
        <dbReference type="ChEBI" id="CHEBI:49883"/>
    </cofactor>
</comment>
<name>A0A366ELL8_9HYPH</name>
<evidence type="ECO:0000256" key="3">
    <source>
        <dbReference type="ARBA" id="ARBA00022485"/>
    </source>
</evidence>
<comment type="caution">
    <text evidence="9">The sequence shown here is derived from an EMBL/GenBank/DDBJ whole genome shotgun (WGS) entry which is preliminary data.</text>
</comment>
<protein>
    <submittedName>
        <fullName evidence="9">4Fe-4S dicluster protein</fullName>
    </submittedName>
</protein>
<keyword evidence="3" id="KW-0004">4Fe-4S</keyword>
<keyword evidence="4" id="KW-0479">Metal-binding</keyword>
<keyword evidence="10" id="KW-1185">Reference proteome</keyword>
<keyword evidence="2" id="KW-0813">Transport</keyword>
<sequence>MAYRIVADLCTSCGACELDCPNEAISMDRFTYVIDPAKCTECKGFFDTSHCASVCPVEGCCVPDEAASAAEG</sequence>
<dbReference type="Proteomes" id="UP000253529">
    <property type="component" value="Unassembled WGS sequence"/>
</dbReference>
<dbReference type="RefSeq" id="WP_113893132.1">
    <property type="nucleotide sequence ID" value="NZ_QNRK01000048.1"/>
</dbReference>
<keyword evidence="7" id="KW-0411">Iron-sulfur</keyword>
<dbReference type="PROSITE" id="PS51379">
    <property type="entry name" value="4FE4S_FER_2"/>
    <property type="match status" value="1"/>
</dbReference>
<evidence type="ECO:0000256" key="4">
    <source>
        <dbReference type="ARBA" id="ARBA00022723"/>
    </source>
</evidence>
<dbReference type="AlphaFoldDB" id="A0A366ELL8"/>
<organism evidence="9 10">
    <name type="scientific">Roseiarcus fermentans</name>
    <dbReference type="NCBI Taxonomy" id="1473586"/>
    <lineage>
        <taxon>Bacteria</taxon>
        <taxon>Pseudomonadati</taxon>
        <taxon>Pseudomonadota</taxon>
        <taxon>Alphaproteobacteria</taxon>
        <taxon>Hyphomicrobiales</taxon>
        <taxon>Roseiarcaceae</taxon>
        <taxon>Roseiarcus</taxon>
    </lineage>
</organism>
<dbReference type="Pfam" id="PF12838">
    <property type="entry name" value="Fer4_7"/>
    <property type="match status" value="1"/>
</dbReference>
<dbReference type="OrthoDB" id="9800445at2"/>
<keyword evidence="5" id="KW-0249">Electron transport</keyword>
<dbReference type="SUPFAM" id="SSF54862">
    <property type="entry name" value="4Fe-4S ferredoxins"/>
    <property type="match status" value="1"/>
</dbReference>
<evidence type="ECO:0000256" key="6">
    <source>
        <dbReference type="ARBA" id="ARBA00023004"/>
    </source>
</evidence>
<evidence type="ECO:0000259" key="8">
    <source>
        <dbReference type="PROSITE" id="PS51379"/>
    </source>
</evidence>
<accession>A0A366ELL8</accession>
<evidence type="ECO:0000313" key="10">
    <source>
        <dbReference type="Proteomes" id="UP000253529"/>
    </source>
</evidence>
<evidence type="ECO:0000313" key="9">
    <source>
        <dbReference type="EMBL" id="RBP02886.1"/>
    </source>
</evidence>
<keyword evidence="6" id="KW-0408">Iron</keyword>
<feature type="domain" description="4Fe-4S ferredoxin-type" evidence="8">
    <location>
        <begin position="1"/>
        <end position="30"/>
    </location>
</feature>
<dbReference type="EMBL" id="QNRK01000048">
    <property type="protein sequence ID" value="RBP02886.1"/>
    <property type="molecule type" value="Genomic_DNA"/>
</dbReference>
<dbReference type="Gene3D" id="3.30.70.20">
    <property type="match status" value="1"/>
</dbReference>
<dbReference type="PROSITE" id="PS00198">
    <property type="entry name" value="4FE4S_FER_1"/>
    <property type="match status" value="1"/>
</dbReference>
<dbReference type="InterPro" id="IPR017900">
    <property type="entry name" value="4Fe4S_Fe_S_CS"/>
</dbReference>
<dbReference type="InterPro" id="IPR017896">
    <property type="entry name" value="4Fe4S_Fe-S-bd"/>
</dbReference>
<evidence type="ECO:0000256" key="7">
    <source>
        <dbReference type="ARBA" id="ARBA00023014"/>
    </source>
</evidence>
<evidence type="ECO:0000256" key="1">
    <source>
        <dbReference type="ARBA" id="ARBA00001966"/>
    </source>
</evidence>
<reference evidence="9 10" key="1">
    <citation type="submission" date="2018-06" db="EMBL/GenBank/DDBJ databases">
        <title>Genomic Encyclopedia of Type Strains, Phase IV (KMG-IV): sequencing the most valuable type-strain genomes for metagenomic binning, comparative biology and taxonomic classification.</title>
        <authorList>
            <person name="Goeker M."/>
        </authorList>
    </citation>
    <scope>NUCLEOTIDE SEQUENCE [LARGE SCALE GENOMIC DNA]</scope>
    <source>
        <strain evidence="9 10">DSM 24875</strain>
    </source>
</reference>